<sequence length="371" mass="42923">MAAKPYKKEHGMILFELLQVAIDLKDGSSLTATSSDWKKFYSFCKKQALLGIGFSALEKIGSCPKNLMLSWYGVVLQIEKRNIEMTKACKEVSEAFGNDGFDSCVLKGQGNLLNYPKEIRNRRQPGDIDLWASPKNGGNAQKKVIGYVKGKGNSQVGPNYLHIDMLWNSNIEIEVHYRPRFLVSPYRNYLIQKWFASRKEACMSNRCQDGFSVPPTSVNVVYQMSHLFSHYFDEGLGMRQLLDYYFVLEKWKDERKDDNVLRILESFGIGKFSAAIMWVLQEVFAMPHEYMICEPDEKEGRILLNEIMQSGNFGQYDTRGADLKNGGTIKHGIWKLKRIMRLVGSYPEMALWEPFFRVWHYGWRKMHIINK</sequence>
<comment type="caution">
    <text evidence="1">The sequence shown here is derived from an EMBL/GenBank/DDBJ whole genome shotgun (WGS) entry which is preliminary data.</text>
</comment>
<protein>
    <recommendedName>
        <fullName evidence="3">Nucleotidyltransferase family protein</fullName>
    </recommendedName>
</protein>
<organism evidence="1 2">
    <name type="scientific">Segatella copri</name>
    <dbReference type="NCBI Taxonomy" id="165179"/>
    <lineage>
        <taxon>Bacteria</taxon>
        <taxon>Pseudomonadati</taxon>
        <taxon>Bacteroidota</taxon>
        <taxon>Bacteroidia</taxon>
        <taxon>Bacteroidales</taxon>
        <taxon>Prevotellaceae</taxon>
        <taxon>Segatella</taxon>
    </lineage>
</organism>
<evidence type="ECO:0000313" key="1">
    <source>
        <dbReference type="EMBL" id="RGL55521.1"/>
    </source>
</evidence>
<dbReference type="InterPro" id="IPR039498">
    <property type="entry name" value="NTP_transf_5"/>
</dbReference>
<reference evidence="1 2" key="1">
    <citation type="submission" date="2018-08" db="EMBL/GenBank/DDBJ databases">
        <title>A genome reference for cultivated species of the human gut microbiota.</title>
        <authorList>
            <person name="Zou Y."/>
            <person name="Xue W."/>
            <person name="Luo G."/>
        </authorList>
    </citation>
    <scope>NUCLEOTIDE SEQUENCE [LARGE SCALE GENOMIC DNA]</scope>
    <source>
        <strain evidence="1 2">TF06-40</strain>
    </source>
</reference>
<accession>A0AA93B7U9</accession>
<dbReference type="AlphaFoldDB" id="A0AA93B7U9"/>
<name>A0AA93B7U9_9BACT</name>
<evidence type="ECO:0000313" key="2">
    <source>
        <dbReference type="Proteomes" id="UP000261187"/>
    </source>
</evidence>
<proteinExistence type="predicted"/>
<dbReference type="Proteomes" id="UP000261187">
    <property type="component" value="Unassembled WGS sequence"/>
</dbReference>
<dbReference type="EMBL" id="QSSA01000038">
    <property type="protein sequence ID" value="RGL55521.1"/>
    <property type="molecule type" value="Genomic_DNA"/>
</dbReference>
<evidence type="ECO:0008006" key="3">
    <source>
        <dbReference type="Google" id="ProtNLM"/>
    </source>
</evidence>
<gene>
    <name evidence="1" type="ORF">DXC61_13620</name>
</gene>
<dbReference type="Pfam" id="PF14907">
    <property type="entry name" value="NTP_transf_5"/>
    <property type="match status" value="1"/>
</dbReference>